<feature type="region of interest" description="Disordered" evidence="1">
    <location>
        <begin position="1"/>
        <end position="70"/>
    </location>
</feature>
<reference evidence="2" key="1">
    <citation type="journal article" date="2005" name="PLoS Biol.">
        <title>The genomes of Oryza sativa: a history of duplications.</title>
        <authorList>
            <person name="Yu J."/>
            <person name="Wang J."/>
            <person name="Lin W."/>
            <person name="Li S."/>
            <person name="Li H."/>
            <person name="Zhou J."/>
            <person name="Ni P."/>
            <person name="Dong W."/>
            <person name="Hu S."/>
            <person name="Zeng C."/>
            <person name="Zhang J."/>
            <person name="Zhang Y."/>
            <person name="Li R."/>
            <person name="Xu Z."/>
            <person name="Li S."/>
            <person name="Li X."/>
            <person name="Zheng H."/>
            <person name="Cong L."/>
            <person name="Lin L."/>
            <person name="Yin J."/>
            <person name="Geng J."/>
            <person name="Li G."/>
            <person name="Shi J."/>
            <person name="Liu J."/>
            <person name="Lv H."/>
            <person name="Li J."/>
            <person name="Wang J."/>
            <person name="Deng Y."/>
            <person name="Ran L."/>
            <person name="Shi X."/>
            <person name="Wang X."/>
            <person name="Wu Q."/>
            <person name="Li C."/>
            <person name="Ren X."/>
            <person name="Wang J."/>
            <person name="Wang X."/>
            <person name="Li D."/>
            <person name="Liu D."/>
            <person name="Zhang X."/>
            <person name="Ji Z."/>
            <person name="Zhao W."/>
            <person name="Sun Y."/>
            <person name="Zhang Z."/>
            <person name="Bao J."/>
            <person name="Han Y."/>
            <person name="Dong L."/>
            <person name="Ji J."/>
            <person name="Chen P."/>
            <person name="Wu S."/>
            <person name="Liu J."/>
            <person name="Xiao Y."/>
            <person name="Bu D."/>
            <person name="Tan J."/>
            <person name="Yang L."/>
            <person name="Ye C."/>
            <person name="Zhang J."/>
            <person name="Xu J."/>
            <person name="Zhou Y."/>
            <person name="Yu Y."/>
            <person name="Zhang B."/>
            <person name="Zhuang S."/>
            <person name="Wei H."/>
            <person name="Liu B."/>
            <person name="Lei M."/>
            <person name="Yu H."/>
            <person name="Li Y."/>
            <person name="Xu H."/>
            <person name="Wei S."/>
            <person name="He X."/>
            <person name="Fang L."/>
            <person name="Zhang Z."/>
            <person name="Zhang Y."/>
            <person name="Huang X."/>
            <person name="Su Z."/>
            <person name="Tong W."/>
            <person name="Li J."/>
            <person name="Tong Z."/>
            <person name="Li S."/>
            <person name="Ye J."/>
            <person name="Wang L."/>
            <person name="Fang L."/>
            <person name="Lei T."/>
            <person name="Chen C."/>
            <person name="Chen H."/>
            <person name="Xu Z."/>
            <person name="Li H."/>
            <person name="Huang H."/>
            <person name="Zhang F."/>
            <person name="Xu H."/>
            <person name="Li N."/>
            <person name="Zhao C."/>
            <person name="Li S."/>
            <person name="Dong L."/>
            <person name="Huang Y."/>
            <person name="Li L."/>
            <person name="Xi Y."/>
            <person name="Qi Q."/>
            <person name="Li W."/>
            <person name="Zhang B."/>
            <person name="Hu W."/>
            <person name="Zhang Y."/>
            <person name="Tian X."/>
            <person name="Jiao Y."/>
            <person name="Liang X."/>
            <person name="Jin J."/>
            <person name="Gao L."/>
            <person name="Zheng W."/>
            <person name="Hao B."/>
            <person name="Liu S."/>
            <person name="Wang W."/>
            <person name="Yuan L."/>
            <person name="Cao M."/>
            <person name="McDermott J."/>
            <person name="Samudrala R."/>
            <person name="Wang J."/>
            <person name="Wong G.K."/>
            <person name="Yang H."/>
        </authorList>
    </citation>
    <scope>NUCLEOTIDE SEQUENCE [LARGE SCALE GENOMIC DNA]</scope>
</reference>
<proteinExistence type="predicted"/>
<accession>B9G0Z2</accession>
<name>B9G0Z2_ORYSJ</name>
<organism evidence="2">
    <name type="scientific">Oryza sativa subsp. japonica</name>
    <name type="common">Rice</name>
    <dbReference type="NCBI Taxonomy" id="39947"/>
    <lineage>
        <taxon>Eukaryota</taxon>
        <taxon>Viridiplantae</taxon>
        <taxon>Streptophyta</taxon>
        <taxon>Embryophyta</taxon>
        <taxon>Tracheophyta</taxon>
        <taxon>Spermatophyta</taxon>
        <taxon>Magnoliopsida</taxon>
        <taxon>Liliopsida</taxon>
        <taxon>Poales</taxon>
        <taxon>Poaceae</taxon>
        <taxon>BOP clade</taxon>
        <taxon>Oryzoideae</taxon>
        <taxon>Oryzeae</taxon>
        <taxon>Oryzinae</taxon>
        <taxon>Oryza</taxon>
        <taxon>Oryza sativa</taxon>
    </lineage>
</organism>
<dbReference type="EMBL" id="CM000145">
    <property type="protein sequence ID" value="EEE68709.1"/>
    <property type="molecule type" value="Genomic_DNA"/>
</dbReference>
<evidence type="ECO:0000256" key="1">
    <source>
        <dbReference type="SAM" id="MobiDB-lite"/>
    </source>
</evidence>
<sequence>MNARKGRQRVRYETDLGELEEGGAGVEQAVDALPREQLPPRLVPPHRLRASPGQHLHMKPGVRGAATPIQ</sequence>
<evidence type="ECO:0000313" key="2">
    <source>
        <dbReference type="EMBL" id="EEE68709.1"/>
    </source>
</evidence>
<dbReference type="AlphaFoldDB" id="B9G0Z2"/>
<protein>
    <submittedName>
        <fullName evidence="2">Uncharacterized protein</fullName>
    </submittedName>
</protein>
<dbReference type="Proteomes" id="UP000007752">
    <property type="component" value="Chromosome 8"/>
</dbReference>
<reference evidence="2" key="2">
    <citation type="submission" date="2008-12" db="EMBL/GenBank/DDBJ databases">
        <title>Improved gene annotation of the rice (Oryza sativa) genomes.</title>
        <authorList>
            <person name="Wang J."/>
            <person name="Li R."/>
            <person name="Fan W."/>
            <person name="Huang Q."/>
            <person name="Zhang J."/>
            <person name="Zhou Y."/>
            <person name="Hu Y."/>
            <person name="Zi S."/>
            <person name="Li J."/>
            <person name="Ni P."/>
            <person name="Zheng H."/>
            <person name="Zhang Y."/>
            <person name="Zhao M."/>
            <person name="Hao Q."/>
            <person name="McDermott J."/>
            <person name="Samudrala R."/>
            <person name="Kristiansen K."/>
            <person name="Wong G.K.-S."/>
        </authorList>
    </citation>
    <scope>NUCLEOTIDE SEQUENCE</scope>
</reference>
<gene>
    <name evidence="2" type="ORF">OsJ_27366</name>
</gene>